<dbReference type="InterPro" id="IPR000210">
    <property type="entry name" value="BTB/POZ_dom"/>
</dbReference>
<dbReference type="SUPFAM" id="SSF54695">
    <property type="entry name" value="POZ domain"/>
    <property type="match status" value="1"/>
</dbReference>
<keyword evidence="1" id="KW-0880">Kelch repeat</keyword>
<evidence type="ECO:0000256" key="2">
    <source>
        <dbReference type="ARBA" id="ARBA00022737"/>
    </source>
</evidence>
<name>A0A9C6DYM9_9MUSC</name>
<evidence type="ECO:0000259" key="4">
    <source>
        <dbReference type="PROSITE" id="PS50097"/>
    </source>
</evidence>
<dbReference type="KEGG" id="gfs:119641742"/>
<dbReference type="InterPro" id="IPR011333">
    <property type="entry name" value="SKP1/BTB/POZ_sf"/>
</dbReference>
<dbReference type="RefSeq" id="XP_037896493.1">
    <property type="nucleotide sequence ID" value="XM_038040565.1"/>
</dbReference>
<reference evidence="6" key="1">
    <citation type="submission" date="2025-08" db="UniProtKB">
        <authorList>
            <consortium name="RefSeq"/>
        </authorList>
    </citation>
    <scope>IDENTIFICATION</scope>
    <source>
        <tissue evidence="6">Whole body pupa</tissue>
    </source>
</reference>
<proteinExistence type="predicted"/>
<feature type="domain" description="BTB" evidence="4">
    <location>
        <begin position="68"/>
        <end position="133"/>
    </location>
</feature>
<keyword evidence="2" id="KW-0677">Repeat</keyword>
<evidence type="ECO:0000256" key="3">
    <source>
        <dbReference type="ARBA" id="ARBA00023203"/>
    </source>
</evidence>
<gene>
    <name evidence="6" type="primary">LOC119641742</name>
</gene>
<keyword evidence="5" id="KW-1185">Reference proteome</keyword>
<evidence type="ECO:0000256" key="1">
    <source>
        <dbReference type="ARBA" id="ARBA00022441"/>
    </source>
</evidence>
<dbReference type="PANTHER" id="PTHR24412:SF441">
    <property type="entry name" value="KELCH-LIKE PROTEIN 28"/>
    <property type="match status" value="1"/>
</dbReference>
<dbReference type="Proteomes" id="UP000092443">
    <property type="component" value="Unplaced"/>
</dbReference>
<protein>
    <submittedName>
        <fullName evidence="6">Kelch-like protein 28 isoform X1</fullName>
    </submittedName>
</protein>
<evidence type="ECO:0000313" key="5">
    <source>
        <dbReference type="Proteomes" id="UP000092443"/>
    </source>
</evidence>
<keyword evidence="3" id="KW-0009">Actin-binding</keyword>
<dbReference type="AlphaFoldDB" id="A0A9C6DYM9"/>
<evidence type="ECO:0000313" key="6">
    <source>
        <dbReference type="RefSeq" id="XP_037896493.1"/>
    </source>
</evidence>
<dbReference type="PROSITE" id="PS50097">
    <property type="entry name" value="BTB"/>
    <property type="match status" value="1"/>
</dbReference>
<dbReference type="GeneID" id="119641742"/>
<organism evidence="5 6">
    <name type="scientific">Glossina fuscipes</name>
    <dbReference type="NCBI Taxonomy" id="7396"/>
    <lineage>
        <taxon>Eukaryota</taxon>
        <taxon>Metazoa</taxon>
        <taxon>Ecdysozoa</taxon>
        <taxon>Arthropoda</taxon>
        <taxon>Hexapoda</taxon>
        <taxon>Insecta</taxon>
        <taxon>Pterygota</taxon>
        <taxon>Neoptera</taxon>
        <taxon>Endopterygota</taxon>
        <taxon>Diptera</taxon>
        <taxon>Brachycera</taxon>
        <taxon>Muscomorpha</taxon>
        <taxon>Hippoboscoidea</taxon>
        <taxon>Glossinidae</taxon>
        <taxon>Glossina</taxon>
    </lineage>
</organism>
<dbReference type="SMART" id="SM00225">
    <property type="entry name" value="BTB"/>
    <property type="match status" value="1"/>
</dbReference>
<dbReference type="Gene3D" id="3.30.710.10">
    <property type="entry name" value="Potassium Channel Kv1.1, Chain A"/>
    <property type="match status" value="1"/>
</dbReference>
<accession>A0A9C6DYM9</accession>
<dbReference type="PANTHER" id="PTHR24412">
    <property type="entry name" value="KELCH PROTEIN"/>
    <property type="match status" value="1"/>
</dbReference>
<dbReference type="Pfam" id="PF00651">
    <property type="entry name" value="BTB"/>
    <property type="match status" value="1"/>
</dbReference>
<sequence>MLSGITFFTVNQLKLPSLSIFFLGIKRMLVKNADDEVKPPVEERVENDNYANSFLESLNRLRLRRMYCDFSLDIGGETLHVHKCALAVVSPYFSARFGTDLKGVSTLTLENVELTSVKELVEYIYTGTVTITQNNVRELLRASDLFEIEWVKRRCEEFLEQNANARISVRMWRFAG</sequence>